<name>S4V0F8_9NEOB</name>
<feature type="domain" description="NADH dehydrogenase subunit 2 C-terminal" evidence="19">
    <location>
        <begin position="289"/>
        <end position="341"/>
    </location>
</feature>
<evidence type="ECO:0000256" key="12">
    <source>
        <dbReference type="ARBA" id="ARBA00023027"/>
    </source>
</evidence>
<evidence type="ECO:0000259" key="19">
    <source>
        <dbReference type="Pfam" id="PF06444"/>
    </source>
</evidence>
<evidence type="ECO:0000256" key="5">
    <source>
        <dbReference type="ARBA" id="ARBA00022448"/>
    </source>
</evidence>
<dbReference type="PRINTS" id="PR01436">
    <property type="entry name" value="NADHDHGNASE2"/>
</dbReference>
<evidence type="ECO:0000256" key="7">
    <source>
        <dbReference type="ARBA" id="ARBA00022692"/>
    </source>
</evidence>
<dbReference type="PANTHER" id="PTHR46552:SF1">
    <property type="entry name" value="NADH-UBIQUINONE OXIDOREDUCTASE CHAIN 2"/>
    <property type="match status" value="1"/>
</dbReference>
<protein>
    <recommendedName>
        <fullName evidence="4 17">NADH-ubiquinone oxidoreductase chain 2</fullName>
        <ecNumber evidence="3 17">7.1.1.2</ecNumber>
    </recommendedName>
</protein>
<keyword evidence="11 17" id="KW-1133">Transmembrane helix</keyword>
<evidence type="ECO:0000256" key="8">
    <source>
        <dbReference type="ARBA" id="ARBA00022792"/>
    </source>
</evidence>
<keyword evidence="13 17" id="KW-0830">Ubiquinone</keyword>
<comment type="similarity">
    <text evidence="2 17">Belongs to the complex I subunit 2 family.</text>
</comment>
<evidence type="ECO:0000256" key="16">
    <source>
        <dbReference type="ARBA" id="ARBA00049551"/>
    </source>
</evidence>
<comment type="catalytic activity">
    <reaction evidence="16 17">
        <text>a ubiquinone + NADH + 5 H(+)(in) = a ubiquinol + NAD(+) + 4 H(+)(out)</text>
        <dbReference type="Rhea" id="RHEA:29091"/>
        <dbReference type="Rhea" id="RHEA-COMP:9565"/>
        <dbReference type="Rhea" id="RHEA-COMP:9566"/>
        <dbReference type="ChEBI" id="CHEBI:15378"/>
        <dbReference type="ChEBI" id="CHEBI:16389"/>
        <dbReference type="ChEBI" id="CHEBI:17976"/>
        <dbReference type="ChEBI" id="CHEBI:57540"/>
        <dbReference type="ChEBI" id="CHEBI:57945"/>
        <dbReference type="EC" id="7.1.1.2"/>
    </reaction>
</comment>
<feature type="transmembrane region" description="Helical" evidence="17">
    <location>
        <begin position="93"/>
        <end position="114"/>
    </location>
</feature>
<evidence type="ECO:0000256" key="9">
    <source>
        <dbReference type="ARBA" id="ARBA00022967"/>
    </source>
</evidence>
<geneLocation type="mitochondrion" evidence="20"/>
<evidence type="ECO:0000256" key="3">
    <source>
        <dbReference type="ARBA" id="ARBA00012944"/>
    </source>
</evidence>
<dbReference type="InterPro" id="IPR003917">
    <property type="entry name" value="NADH_UbQ_OxRdtase_chain2"/>
</dbReference>
<feature type="transmembrane region" description="Helical" evidence="17">
    <location>
        <begin position="148"/>
        <end position="168"/>
    </location>
</feature>
<feature type="transmembrane region" description="Helical" evidence="17">
    <location>
        <begin position="322"/>
        <end position="344"/>
    </location>
</feature>
<comment type="function">
    <text evidence="17">Core subunit of the mitochondrial membrane respiratory chain NADH dehydrogenase (Complex I) which catalyzes electron transfer from NADH through the respiratory chain, using ubiquinone as an electron acceptor. Essential for the catalytic activity and assembly of complex I.</text>
</comment>
<keyword evidence="7 17" id="KW-0812">Transmembrane</keyword>
<keyword evidence="14 17" id="KW-0496">Mitochondrion</keyword>
<evidence type="ECO:0000256" key="14">
    <source>
        <dbReference type="ARBA" id="ARBA00023128"/>
    </source>
</evidence>
<evidence type="ECO:0000259" key="18">
    <source>
        <dbReference type="Pfam" id="PF00361"/>
    </source>
</evidence>
<keyword evidence="15 17" id="KW-0472">Membrane</keyword>
<dbReference type="Pfam" id="PF00361">
    <property type="entry name" value="Proton_antipo_M"/>
    <property type="match status" value="1"/>
</dbReference>
<keyword evidence="12 17" id="KW-0520">NAD</keyword>
<keyword evidence="6 17" id="KW-0679">Respiratory chain</keyword>
<accession>S4V0F8</accession>
<evidence type="ECO:0000256" key="15">
    <source>
        <dbReference type="ARBA" id="ARBA00023136"/>
    </source>
</evidence>
<evidence type="ECO:0000256" key="10">
    <source>
        <dbReference type="ARBA" id="ARBA00022982"/>
    </source>
</evidence>
<gene>
    <name evidence="20" type="primary">ND2</name>
</gene>
<evidence type="ECO:0000256" key="1">
    <source>
        <dbReference type="ARBA" id="ARBA00004448"/>
    </source>
</evidence>
<dbReference type="GO" id="GO:0005743">
    <property type="term" value="C:mitochondrial inner membrane"/>
    <property type="evidence" value="ECO:0007669"/>
    <property type="project" value="UniProtKB-SubCell"/>
</dbReference>
<comment type="subcellular location">
    <subcellularLocation>
        <location evidence="1 17">Mitochondrion inner membrane</location>
        <topology evidence="1 17">Multi-pass membrane protein</topology>
    </subcellularLocation>
</comment>
<keyword evidence="5" id="KW-0813">Transport</keyword>
<dbReference type="EC" id="7.1.1.2" evidence="3 17"/>
<dbReference type="EMBL" id="JX564856">
    <property type="protein sequence ID" value="AGN71064.1"/>
    <property type="molecule type" value="Genomic_DNA"/>
</dbReference>
<proteinExistence type="inferred from homology"/>
<evidence type="ECO:0000256" key="2">
    <source>
        <dbReference type="ARBA" id="ARBA00007012"/>
    </source>
</evidence>
<dbReference type="AlphaFoldDB" id="S4V0F8"/>
<evidence type="ECO:0000256" key="17">
    <source>
        <dbReference type="RuleBase" id="RU003403"/>
    </source>
</evidence>
<keyword evidence="10 17" id="KW-0249">Electron transport</keyword>
<dbReference type="Pfam" id="PF06444">
    <property type="entry name" value="NADH_dehy_S2_C"/>
    <property type="match status" value="1"/>
</dbReference>
<evidence type="ECO:0000256" key="13">
    <source>
        <dbReference type="ARBA" id="ARBA00023075"/>
    </source>
</evidence>
<feature type="transmembrane region" description="Helical" evidence="17">
    <location>
        <begin position="240"/>
        <end position="264"/>
    </location>
</feature>
<dbReference type="InterPro" id="IPR050175">
    <property type="entry name" value="Complex_I_Subunit_2"/>
</dbReference>
<evidence type="ECO:0000256" key="6">
    <source>
        <dbReference type="ARBA" id="ARBA00022660"/>
    </source>
</evidence>
<dbReference type="GO" id="GO:0008137">
    <property type="term" value="F:NADH dehydrogenase (ubiquinone) activity"/>
    <property type="evidence" value="ECO:0007669"/>
    <property type="project" value="UniProtKB-EC"/>
</dbReference>
<evidence type="ECO:0000256" key="11">
    <source>
        <dbReference type="ARBA" id="ARBA00022989"/>
    </source>
</evidence>
<reference evidence="20" key="1">
    <citation type="journal article" date="2013" name="Mol. Biol. Evol.">
        <title>Efficient Sequencing of Anuran mtDNAs and a Mitogenomic Exploration of the Phylogeny and Evolution of Frogs.</title>
        <authorList>
            <person name="Zhang P."/>
            <person name="Liang D."/>
            <person name="Mao R.L."/>
            <person name="Hillis D.M."/>
            <person name="Wake D.B."/>
            <person name="Cannatella D.C."/>
        </authorList>
    </citation>
    <scope>NUCLEOTIDE SEQUENCE</scope>
</reference>
<evidence type="ECO:0000313" key="20">
    <source>
        <dbReference type="EMBL" id="AGN71064.1"/>
    </source>
</evidence>
<dbReference type="GO" id="GO:0006120">
    <property type="term" value="P:mitochondrial electron transport, NADH to ubiquinone"/>
    <property type="evidence" value="ECO:0007669"/>
    <property type="project" value="InterPro"/>
</dbReference>
<sequence>MAPLPLTILVASLAMGTTITLSSHHWIMAWLGLEINTLAVIPLMLEAPHPRAIEAATKYFLTQAAASAIVLFMVLVNAQFTGEWAIPLTNDNVALPMSIALFMKLGLAPLHFWLPEVMQGIPLLPGLILSTWQKIAPLYILTQMSQSLNLSLMLVVGLTSILVGGWGGMNQTQLRKIMAYSSIGHLGWFIIILKFDHKLAMLNLIVYIIVTTAIFLQLMFTSSTTIATLSTMWSKSAPAATSTMLVLLSMGGLPLLSGFTPKFLILKELVKYEMYFLAFLMLLFALYSLFFYIRLSYFLSLIMPPNPAHAPLWWRLSNKSSYLSGPATALALLLLPITPVLLMISW</sequence>
<feature type="transmembrane region" description="Helical" evidence="17">
    <location>
        <begin position="276"/>
        <end position="302"/>
    </location>
</feature>
<dbReference type="InterPro" id="IPR010933">
    <property type="entry name" value="NADH_DH_su2_C"/>
</dbReference>
<evidence type="ECO:0000256" key="4">
    <source>
        <dbReference type="ARBA" id="ARBA00021008"/>
    </source>
</evidence>
<feature type="transmembrane region" description="Helical" evidence="17">
    <location>
        <begin position="200"/>
        <end position="220"/>
    </location>
</feature>
<keyword evidence="9 17" id="KW-1278">Translocase</keyword>
<feature type="domain" description="NADH:quinone oxidoreductase/Mrp antiporter transmembrane" evidence="18">
    <location>
        <begin position="23"/>
        <end position="282"/>
    </location>
</feature>
<dbReference type="InterPro" id="IPR001750">
    <property type="entry name" value="ND/Mrp_TM"/>
</dbReference>
<feature type="transmembrane region" description="Helical" evidence="17">
    <location>
        <begin position="174"/>
        <end position="193"/>
    </location>
</feature>
<feature type="transmembrane region" description="Helical" evidence="17">
    <location>
        <begin position="59"/>
        <end position="81"/>
    </location>
</feature>
<organism evidence="20">
    <name type="scientific">Cardioglossa leucomystax</name>
    <name type="common">silver long-fingered frog</name>
    <dbReference type="NCBI Taxonomy" id="111122"/>
    <lineage>
        <taxon>Eukaryota</taxon>
        <taxon>Metazoa</taxon>
        <taxon>Chordata</taxon>
        <taxon>Craniata</taxon>
        <taxon>Vertebrata</taxon>
        <taxon>Euteleostomi</taxon>
        <taxon>Amphibia</taxon>
        <taxon>Batrachia</taxon>
        <taxon>Anura</taxon>
        <taxon>Neobatrachia</taxon>
        <taxon>Microhyloidea</taxon>
        <taxon>Arthroleptidae</taxon>
        <taxon>Cardioglossa</taxon>
    </lineage>
</organism>
<dbReference type="PANTHER" id="PTHR46552">
    <property type="entry name" value="NADH-UBIQUINONE OXIDOREDUCTASE CHAIN 2"/>
    <property type="match status" value="1"/>
</dbReference>
<keyword evidence="8 17" id="KW-0999">Mitochondrion inner membrane</keyword>